<dbReference type="PANTHER" id="PTHR34069:SF3">
    <property type="entry name" value="ACYL-COA:ACYL-COA ALKYLTRANSFERASE"/>
    <property type="match status" value="1"/>
</dbReference>
<dbReference type="Pfam" id="PF08545">
    <property type="entry name" value="ACP_syn_III"/>
    <property type="match status" value="1"/>
</dbReference>
<evidence type="ECO:0000313" key="4">
    <source>
        <dbReference type="EMBL" id="AIT38298.1"/>
    </source>
</evidence>
<feature type="domain" description="Beta-ketoacyl-[acyl-carrier-protein] synthase III N-terminal" evidence="3">
    <location>
        <begin position="122"/>
        <end position="206"/>
    </location>
</feature>
<evidence type="ECO:0000256" key="1">
    <source>
        <dbReference type="ARBA" id="ARBA00022490"/>
    </source>
</evidence>
<feature type="compositionally biased region" description="Gly residues" evidence="2">
    <location>
        <begin position="326"/>
        <end position="340"/>
    </location>
</feature>
<dbReference type="SMR" id="A0A097GTY8"/>
<dbReference type="InterPro" id="IPR013751">
    <property type="entry name" value="ACP_syn_III_N"/>
</dbReference>
<gene>
    <name evidence="4" type="primary">lstA</name>
</gene>
<feature type="region of interest" description="Disordered" evidence="2">
    <location>
        <begin position="323"/>
        <end position="344"/>
    </location>
</feature>
<dbReference type="GO" id="GO:0006633">
    <property type="term" value="P:fatty acid biosynthetic process"/>
    <property type="evidence" value="ECO:0007669"/>
    <property type="project" value="InterPro"/>
</dbReference>
<dbReference type="GO" id="GO:0044550">
    <property type="term" value="P:secondary metabolite biosynthetic process"/>
    <property type="evidence" value="ECO:0007669"/>
    <property type="project" value="TreeGrafter"/>
</dbReference>
<name>A0A097GTY8_STRT5</name>
<keyword evidence="1" id="KW-0963">Cytoplasm</keyword>
<evidence type="ECO:0000256" key="2">
    <source>
        <dbReference type="SAM" id="MobiDB-lite"/>
    </source>
</evidence>
<protein>
    <submittedName>
        <fullName evidence="4">LstA</fullName>
    </submittedName>
</protein>
<evidence type="ECO:0000259" key="3">
    <source>
        <dbReference type="Pfam" id="PF08545"/>
    </source>
</evidence>
<sequence>MSTTERRSRIEALGAFLPAGRETNDELRAKVPNLGDADVRRITGIAERRVHDPDPAAGEDSFGMALAAARDCLAVSRHRAADLDVVISASITRVKDGSRFHFEPSFAGMLAKELGARPAISFDVSNACAGMMTGVWLLDRMIRSGAVRSGMVVSGEQATRVARTAARELRDSYDPQFASLSVGDSAAAVVLDESTDPADRIHYIELMTCAAYSHLCLGMPSDRSQGIGLYTDNKKMHDRERLKLWPRFHEDFLAKNGRRFEDEEFDHIIQHQVGTRFIEYANRTAEAEFAAPMPPSLQVVEQYGNTATTSHFLTLRDHLRRTRGAGATGTGTGPGSGPGAGPAREAAGAKYLLVPAASGLVTGALSATVTHAGA</sequence>
<organism evidence="4">
    <name type="scientific">Streptomyces toxytricini</name>
    <name type="common">Actinomyces toxytricini</name>
    <dbReference type="NCBI Taxonomy" id="67369"/>
    <lineage>
        <taxon>Bacteria</taxon>
        <taxon>Bacillati</taxon>
        <taxon>Actinomycetota</taxon>
        <taxon>Actinomycetes</taxon>
        <taxon>Kitasatosporales</taxon>
        <taxon>Streptomycetaceae</taxon>
        <taxon>Streptomyces</taxon>
    </lineage>
</organism>
<reference evidence="4" key="1">
    <citation type="journal article" date="2014" name="Appl. Environ. Microbiol.">
        <title>Operon for biosynthesis of lipstatin, the Beta-lactone inhibitor of human pancreatic lipase.</title>
        <authorList>
            <person name="Bai T."/>
            <person name="Zhang D."/>
            <person name="Lin S."/>
            <person name="Long Q."/>
            <person name="Wang Y."/>
            <person name="Ou H."/>
            <person name="Kang Q."/>
            <person name="Deng Z."/>
            <person name="Liu W."/>
            <person name="Tao M."/>
        </authorList>
    </citation>
    <scope>NUCLEOTIDE SEQUENCE</scope>
    <source>
        <strain evidence="4">NRRL 15443</strain>
    </source>
</reference>
<dbReference type="PANTHER" id="PTHR34069">
    <property type="entry name" value="3-OXOACYL-[ACYL-CARRIER-PROTEIN] SYNTHASE 3"/>
    <property type="match status" value="1"/>
</dbReference>
<accession>A0A097GTY8</accession>
<dbReference type="Gene3D" id="3.40.47.10">
    <property type="match status" value="2"/>
</dbReference>
<dbReference type="EMBL" id="KJ872771">
    <property type="protein sequence ID" value="AIT38298.1"/>
    <property type="molecule type" value="Genomic_DNA"/>
</dbReference>
<dbReference type="AlphaFoldDB" id="A0A097GTY8"/>
<dbReference type="GO" id="GO:0004315">
    <property type="term" value="F:3-oxoacyl-[acyl-carrier-protein] synthase activity"/>
    <property type="evidence" value="ECO:0007669"/>
    <property type="project" value="InterPro"/>
</dbReference>
<dbReference type="SUPFAM" id="SSF53901">
    <property type="entry name" value="Thiolase-like"/>
    <property type="match status" value="2"/>
</dbReference>
<dbReference type="InterPro" id="IPR016039">
    <property type="entry name" value="Thiolase-like"/>
</dbReference>
<proteinExistence type="predicted"/>